<evidence type="ECO:0000313" key="1">
    <source>
        <dbReference type="EMBL" id="KAK3072712.1"/>
    </source>
</evidence>
<protein>
    <submittedName>
        <fullName evidence="1">Uncharacterized protein</fullName>
    </submittedName>
</protein>
<name>A0ACC3DGV4_9PEZI</name>
<dbReference type="Proteomes" id="UP001186974">
    <property type="component" value="Unassembled WGS sequence"/>
</dbReference>
<organism evidence="1 2">
    <name type="scientific">Coniosporium uncinatum</name>
    <dbReference type="NCBI Taxonomy" id="93489"/>
    <lineage>
        <taxon>Eukaryota</taxon>
        <taxon>Fungi</taxon>
        <taxon>Dikarya</taxon>
        <taxon>Ascomycota</taxon>
        <taxon>Pezizomycotina</taxon>
        <taxon>Dothideomycetes</taxon>
        <taxon>Dothideomycetes incertae sedis</taxon>
        <taxon>Coniosporium</taxon>
    </lineage>
</organism>
<proteinExistence type="predicted"/>
<dbReference type="EMBL" id="JAWDJW010004697">
    <property type="protein sequence ID" value="KAK3072712.1"/>
    <property type="molecule type" value="Genomic_DNA"/>
</dbReference>
<sequence length="390" mass="40732">MPNSSTGHVGLDMSAGSAIAVTDVNLYGGAVGIKNNNQQVNIKGCNFKFCSTGIRFSGGHTALIQGARFDTCGLGVDASVRGELGSVILLDSTSVHSGPLLKFYDSSKDNGNRNNQVVLENISHAGSNPMVITSNGGTKISGTSHVDTWIWGNVQPGGYQSPKTLATGRSDKLQENGNFFTMKHPTLREYSSDQIVNVKAVDGHPVKGDGKTDDSASLNAIMAQNAANGKITYFPYGVYTIKSTMYIPPGSRIVGEAWPVISGAGPKFKDASSPAPVVLVGKPGEVGVAQIQDMRFTVGEVLPGAIILQINMAGTGKGDVALFNTLVTVGGTPDSSVNTACDDPDTSNCKAAFAMAHLTSTSSAYIENMWGWTADHALDVGARQNIATGR</sequence>
<evidence type="ECO:0000313" key="2">
    <source>
        <dbReference type="Proteomes" id="UP001186974"/>
    </source>
</evidence>
<gene>
    <name evidence="1" type="ORF">LTS18_014580</name>
</gene>
<comment type="caution">
    <text evidence="1">The sequence shown here is derived from an EMBL/GenBank/DDBJ whole genome shotgun (WGS) entry which is preliminary data.</text>
</comment>
<feature type="non-terminal residue" evidence="1">
    <location>
        <position position="390"/>
    </location>
</feature>
<keyword evidence="2" id="KW-1185">Reference proteome</keyword>
<accession>A0ACC3DGV4</accession>
<reference evidence="1" key="1">
    <citation type="submission" date="2024-09" db="EMBL/GenBank/DDBJ databases">
        <title>Black Yeasts Isolated from many extreme environments.</title>
        <authorList>
            <person name="Coleine C."/>
            <person name="Stajich J.E."/>
            <person name="Selbmann L."/>
        </authorList>
    </citation>
    <scope>NUCLEOTIDE SEQUENCE</scope>
    <source>
        <strain evidence="1">CCFEE 5737</strain>
    </source>
</reference>